<protein>
    <submittedName>
        <fullName evidence="1">Uncharacterized protein</fullName>
    </submittedName>
</protein>
<evidence type="ECO:0000313" key="1">
    <source>
        <dbReference type="EMBL" id="GAI73878.1"/>
    </source>
</evidence>
<comment type="caution">
    <text evidence="1">The sequence shown here is derived from an EMBL/GenBank/DDBJ whole genome shotgun (WGS) entry which is preliminary data.</text>
</comment>
<reference evidence="1" key="1">
    <citation type="journal article" date="2014" name="Front. Microbiol.">
        <title>High frequency of phylogenetically diverse reductive dehalogenase-homologous genes in deep subseafloor sedimentary metagenomes.</title>
        <authorList>
            <person name="Kawai M."/>
            <person name="Futagami T."/>
            <person name="Toyoda A."/>
            <person name="Takaki Y."/>
            <person name="Nishi S."/>
            <person name="Hori S."/>
            <person name="Arai W."/>
            <person name="Tsubouchi T."/>
            <person name="Morono Y."/>
            <person name="Uchiyama I."/>
            <person name="Ito T."/>
            <person name="Fujiyama A."/>
            <person name="Inagaki F."/>
            <person name="Takami H."/>
        </authorList>
    </citation>
    <scope>NUCLEOTIDE SEQUENCE</scope>
    <source>
        <strain evidence="1">Expedition CK06-06</strain>
    </source>
</reference>
<name>X1R015_9ZZZZ</name>
<gene>
    <name evidence="1" type="ORF">S12H4_18050</name>
</gene>
<accession>X1R015</accession>
<dbReference type="AlphaFoldDB" id="X1R015"/>
<organism evidence="1">
    <name type="scientific">marine sediment metagenome</name>
    <dbReference type="NCBI Taxonomy" id="412755"/>
    <lineage>
        <taxon>unclassified sequences</taxon>
        <taxon>metagenomes</taxon>
        <taxon>ecological metagenomes</taxon>
    </lineage>
</organism>
<sequence>MDSVTSENQFRRINHIERISALVGTTVVDVVEVAVLNAIAQSIKFQARPVGVFERAVANNVVCRFELIGDE</sequence>
<proteinExistence type="predicted"/>
<dbReference type="EMBL" id="BARW01008878">
    <property type="protein sequence ID" value="GAI73878.1"/>
    <property type="molecule type" value="Genomic_DNA"/>
</dbReference>